<evidence type="ECO:0000256" key="2">
    <source>
        <dbReference type="SAM" id="MobiDB-lite"/>
    </source>
</evidence>
<feature type="compositionally biased region" description="Low complexity" evidence="2">
    <location>
        <begin position="442"/>
        <end position="461"/>
    </location>
</feature>
<feature type="region of interest" description="Disordered" evidence="2">
    <location>
        <begin position="402"/>
        <end position="583"/>
    </location>
</feature>
<sequence>MQSSSEMMVERSKPASAEQVTSTSGTVDLTPSSHSELIQSSTMPMPLKSSPAPSPVDCELEEADNPNAGIEQALQSFVSKEIQERIQKILEEVQQLSDTEKLLLYLRLPGETATDSKDDFDNNQALPISTTRAEQTQAFHWIRCHLEECDNNSTLPKHEVYDEYKAHCESMNAARTLSAPDFGKIIKCVFPRVKARRLGTRGNSKYPFILLCILTFLKYCYSGIQRKKNVKPPTLPTLQIPSPSEKEKSSMNSANNLAGGDKIEEDQTLSAACLLVCEWANKLLGRVFSTLIELAKFLVSGSYVSSKSMAAYVVLSDLNTPQMGHSSVSLIAPLKQVEEQLVLTHKRRQSQQLPKKIPQRQQQKQIQQIPVNPMLSQGQALCSAPQLPLNFKTLVSISSQQKPVHIQPKPIQPSLQSPPAQMGQFYQQQQPGGNPTTPPSGYPTKIRPITPSMISPTTPIQPAGPQITSPFQSSPKFNTPGTPQNRPVTPSSASATARHTPNSAEPTRFLFTPIPNSSQEQRVTRGETSPPTLRPTATHPSQLLNGDWSQSQMGVNDVPMSPSKQPRLINQNAPSTPTSNRRPGSFAYPLLSPRTPQRIAPQQFVTSPTMASPGCGRQLNPISPNVTQRGQEFMLPLGINNAENVAQTGFTQSVNMTSPPSSDGDGHMSQQQSKQGSSGIIAKSCRYSSAADNGHISQAPIMQTLDYSPELESICNQATSSSGQMPPPSYQRSQSVPPLTQHALADQRFHPLTPQNNPRPRHLTPSPMETQSNQHLNGLKELRNRVLHGDVNNNGSRPSQESAFSARRNLTPMLNAEQSNVTASNWGVSQVRTNNNPRGAEDHEMTILDAGLTFADLNHENDETLSDLNTLDDATTEAVLRNICNNTSGVWPTSDVHAWGGSQALEIMD</sequence>
<feature type="compositionally biased region" description="Polar residues" evidence="2">
    <location>
        <begin position="652"/>
        <end position="661"/>
    </location>
</feature>
<dbReference type="PANTHER" id="PTHR12619">
    <property type="entry name" value="RFX TRANSCRIPTION FACTOR FAMILY"/>
    <property type="match status" value="1"/>
</dbReference>
<organism evidence="4 5">
    <name type="scientific">Pocillopora damicornis</name>
    <name type="common">Cauliflower coral</name>
    <name type="synonym">Millepora damicornis</name>
    <dbReference type="NCBI Taxonomy" id="46731"/>
    <lineage>
        <taxon>Eukaryota</taxon>
        <taxon>Metazoa</taxon>
        <taxon>Cnidaria</taxon>
        <taxon>Anthozoa</taxon>
        <taxon>Hexacorallia</taxon>
        <taxon>Scleractinia</taxon>
        <taxon>Astrocoeniina</taxon>
        <taxon>Pocilloporidae</taxon>
        <taxon>Pocillopora</taxon>
    </lineage>
</organism>
<dbReference type="OrthoDB" id="10069709at2759"/>
<proteinExistence type="predicted"/>
<name>A0A3M6TBS6_POCDA</name>
<keyword evidence="1" id="KW-0238">DNA-binding</keyword>
<feature type="region of interest" description="Disordered" evidence="2">
    <location>
        <begin position="232"/>
        <end position="257"/>
    </location>
</feature>
<dbReference type="STRING" id="46731.A0A3M6TBS6"/>
<feature type="compositionally biased region" description="Low complexity" evidence="2">
    <location>
        <begin position="418"/>
        <end position="435"/>
    </location>
</feature>
<feature type="compositionally biased region" description="Polar residues" evidence="2">
    <location>
        <begin position="562"/>
        <end position="582"/>
    </location>
</feature>
<dbReference type="GO" id="GO:0000981">
    <property type="term" value="F:DNA-binding transcription factor activity, RNA polymerase II-specific"/>
    <property type="evidence" value="ECO:0007669"/>
    <property type="project" value="TreeGrafter"/>
</dbReference>
<dbReference type="SUPFAM" id="SSF46785">
    <property type="entry name" value="Winged helix' DNA-binding domain"/>
    <property type="match status" value="1"/>
</dbReference>
<feature type="region of interest" description="Disordered" evidence="2">
    <location>
        <begin position="652"/>
        <end position="680"/>
    </location>
</feature>
<dbReference type="Gene3D" id="1.10.10.10">
    <property type="entry name" value="Winged helix-like DNA-binding domain superfamily/Winged helix DNA-binding domain"/>
    <property type="match status" value="1"/>
</dbReference>
<keyword evidence="5" id="KW-1185">Reference proteome</keyword>
<dbReference type="PANTHER" id="PTHR12619:SF21">
    <property type="entry name" value="RFX-TYPE WINGED-HELIX DOMAIN-CONTAINING PROTEIN"/>
    <property type="match status" value="1"/>
</dbReference>
<evidence type="ECO:0000259" key="3">
    <source>
        <dbReference type="PROSITE" id="PS51526"/>
    </source>
</evidence>
<evidence type="ECO:0000313" key="5">
    <source>
        <dbReference type="Proteomes" id="UP000275408"/>
    </source>
</evidence>
<feature type="region of interest" description="Disordered" evidence="2">
    <location>
        <begin position="1"/>
        <end position="56"/>
    </location>
</feature>
<feature type="region of interest" description="Disordered" evidence="2">
    <location>
        <begin position="717"/>
        <end position="738"/>
    </location>
</feature>
<dbReference type="FunFam" id="1.10.10.10:FF:000422">
    <property type="entry name" value="DNA-binding protein RFX7"/>
    <property type="match status" value="1"/>
</dbReference>
<evidence type="ECO:0000313" key="4">
    <source>
        <dbReference type="EMBL" id="RMX38823.1"/>
    </source>
</evidence>
<protein>
    <recommendedName>
        <fullName evidence="3">RFX-type winged-helix domain-containing protein</fullName>
    </recommendedName>
</protein>
<dbReference type="Pfam" id="PF02257">
    <property type="entry name" value="RFX_DNA_binding"/>
    <property type="match status" value="1"/>
</dbReference>
<dbReference type="Pfam" id="PF18326">
    <property type="entry name" value="RFX5_N"/>
    <property type="match status" value="1"/>
</dbReference>
<feature type="region of interest" description="Disordered" evidence="2">
    <location>
        <begin position="750"/>
        <end position="772"/>
    </location>
</feature>
<feature type="compositionally biased region" description="Low complexity" evidence="2">
    <location>
        <begin position="669"/>
        <end position="679"/>
    </location>
</feature>
<dbReference type="InterPro" id="IPR036388">
    <property type="entry name" value="WH-like_DNA-bd_sf"/>
</dbReference>
<accession>A0A3M6TBS6</accession>
<feature type="compositionally biased region" description="Polar residues" evidence="2">
    <location>
        <begin position="538"/>
        <end position="554"/>
    </location>
</feature>
<evidence type="ECO:0000256" key="1">
    <source>
        <dbReference type="ARBA" id="ARBA00023125"/>
    </source>
</evidence>
<feature type="compositionally biased region" description="Polar residues" evidence="2">
    <location>
        <begin position="466"/>
        <end position="505"/>
    </location>
</feature>
<feature type="compositionally biased region" description="Polar residues" evidence="2">
    <location>
        <begin position="514"/>
        <end position="531"/>
    </location>
</feature>
<dbReference type="GO" id="GO:0000978">
    <property type="term" value="F:RNA polymerase II cis-regulatory region sequence-specific DNA binding"/>
    <property type="evidence" value="ECO:0007669"/>
    <property type="project" value="TreeGrafter"/>
</dbReference>
<dbReference type="InterPro" id="IPR003150">
    <property type="entry name" value="DNA-bd_RFX"/>
</dbReference>
<comment type="caution">
    <text evidence="4">The sequence shown here is derived from an EMBL/GenBank/DDBJ whole genome shotgun (WGS) entry which is preliminary data.</text>
</comment>
<dbReference type="InterPro" id="IPR039779">
    <property type="entry name" value="RFX-like"/>
</dbReference>
<feature type="domain" description="RFX-type winged-helix" evidence="3">
    <location>
        <begin position="138"/>
        <end position="228"/>
    </location>
</feature>
<dbReference type="Gene3D" id="6.10.140.1290">
    <property type="match status" value="1"/>
</dbReference>
<dbReference type="PROSITE" id="PS51526">
    <property type="entry name" value="RFX_DBD"/>
    <property type="match status" value="1"/>
</dbReference>
<feature type="compositionally biased region" description="Polar residues" evidence="2">
    <location>
        <begin position="18"/>
        <end position="43"/>
    </location>
</feature>
<dbReference type="Proteomes" id="UP000275408">
    <property type="component" value="Unassembled WGS sequence"/>
</dbReference>
<dbReference type="AlphaFoldDB" id="A0A3M6TBS6"/>
<dbReference type="InterPro" id="IPR036390">
    <property type="entry name" value="WH_DNA-bd_sf"/>
</dbReference>
<dbReference type="EMBL" id="RCHS01003940">
    <property type="protein sequence ID" value="RMX38823.1"/>
    <property type="molecule type" value="Genomic_DNA"/>
</dbReference>
<gene>
    <name evidence="4" type="ORF">pdam_00016758</name>
</gene>
<reference evidence="4 5" key="1">
    <citation type="journal article" date="2018" name="Sci. Rep.">
        <title>Comparative analysis of the Pocillopora damicornis genome highlights role of immune system in coral evolution.</title>
        <authorList>
            <person name="Cunning R."/>
            <person name="Bay R.A."/>
            <person name="Gillette P."/>
            <person name="Baker A.C."/>
            <person name="Traylor-Knowles N."/>
        </authorList>
    </citation>
    <scope>NUCLEOTIDE SEQUENCE [LARGE SCALE GENOMIC DNA]</scope>
    <source>
        <strain evidence="4">RSMAS</strain>
        <tissue evidence="4">Whole animal</tissue>
    </source>
</reference>